<reference evidence="1 2" key="1">
    <citation type="journal article" date="2019" name="Sci. Rep.">
        <title>Orb-weaving spider Araneus ventricosus genome elucidates the spidroin gene catalogue.</title>
        <authorList>
            <person name="Kono N."/>
            <person name="Nakamura H."/>
            <person name="Ohtoshi R."/>
            <person name="Moran D.A.P."/>
            <person name="Shinohara A."/>
            <person name="Yoshida Y."/>
            <person name="Fujiwara M."/>
            <person name="Mori M."/>
            <person name="Tomita M."/>
            <person name="Arakawa K."/>
        </authorList>
    </citation>
    <scope>NUCLEOTIDE SEQUENCE [LARGE SCALE GENOMIC DNA]</scope>
</reference>
<accession>A0A4Y2DIK6</accession>
<name>A0A4Y2DIK6_ARAVE</name>
<dbReference type="EMBL" id="BGPR01000367">
    <property type="protein sequence ID" value="GBM15987.1"/>
    <property type="molecule type" value="Genomic_DNA"/>
</dbReference>
<dbReference type="AlphaFoldDB" id="A0A4Y2DIK6"/>
<keyword evidence="2" id="KW-1185">Reference proteome</keyword>
<evidence type="ECO:0000313" key="1">
    <source>
        <dbReference type="EMBL" id="GBM15987.1"/>
    </source>
</evidence>
<dbReference type="Proteomes" id="UP000499080">
    <property type="component" value="Unassembled WGS sequence"/>
</dbReference>
<proteinExistence type="predicted"/>
<gene>
    <name evidence="1" type="ORF">AVEN_108585_1</name>
</gene>
<comment type="caution">
    <text evidence="1">The sequence shown here is derived from an EMBL/GenBank/DDBJ whole genome shotgun (WGS) entry which is preliminary data.</text>
</comment>
<organism evidence="1 2">
    <name type="scientific">Araneus ventricosus</name>
    <name type="common">Orbweaver spider</name>
    <name type="synonym">Epeira ventricosa</name>
    <dbReference type="NCBI Taxonomy" id="182803"/>
    <lineage>
        <taxon>Eukaryota</taxon>
        <taxon>Metazoa</taxon>
        <taxon>Ecdysozoa</taxon>
        <taxon>Arthropoda</taxon>
        <taxon>Chelicerata</taxon>
        <taxon>Arachnida</taxon>
        <taxon>Araneae</taxon>
        <taxon>Araneomorphae</taxon>
        <taxon>Entelegynae</taxon>
        <taxon>Araneoidea</taxon>
        <taxon>Araneidae</taxon>
        <taxon>Araneus</taxon>
    </lineage>
</organism>
<evidence type="ECO:0000313" key="2">
    <source>
        <dbReference type="Proteomes" id="UP000499080"/>
    </source>
</evidence>
<sequence>MKRPTFDLRCFTPARKFGSNAILDSQEEICDRHIVLSKAATMDPWLSLGQSKSQLTMSRKSADVGSRFNDRMSVSSELIEGLE</sequence>
<protein>
    <submittedName>
        <fullName evidence="1">Uncharacterized protein</fullName>
    </submittedName>
</protein>